<dbReference type="AlphaFoldDB" id="A0AAC8Q4U9"/>
<reference evidence="4 6" key="2">
    <citation type="submission" date="2018-08" db="EMBL/GenBank/DDBJ databases">
        <title>Genomic Encyclopedia of Archaeal and Bacterial Type Strains, Phase II (KMG-II): from individual species to whole genera.</title>
        <authorList>
            <person name="Goeker M."/>
        </authorList>
    </citation>
    <scope>NUCLEOTIDE SEQUENCE [LARGE SCALE GENOMIC DNA]</scope>
    <source>
        <strain evidence="4 6">DSM 2261</strain>
    </source>
</reference>
<feature type="chain" id="PRO_5042091941" description="Cytochrome c domain-containing protein" evidence="2">
    <location>
        <begin position="20"/>
        <end position="462"/>
    </location>
</feature>
<dbReference type="Proteomes" id="UP000256345">
    <property type="component" value="Unassembled WGS sequence"/>
</dbReference>
<proteinExistence type="predicted"/>
<accession>A0AAC8Q4U9</accession>
<evidence type="ECO:0008006" key="7">
    <source>
        <dbReference type="Google" id="ProtNLM"/>
    </source>
</evidence>
<dbReference type="EMBL" id="QUMU01000012">
    <property type="protein sequence ID" value="REG26165.1"/>
    <property type="molecule type" value="Genomic_DNA"/>
</dbReference>
<evidence type="ECO:0000313" key="6">
    <source>
        <dbReference type="Proteomes" id="UP000256345"/>
    </source>
</evidence>
<feature type="signal peptide" evidence="2">
    <location>
        <begin position="1"/>
        <end position="19"/>
    </location>
</feature>
<keyword evidence="2" id="KW-0732">Signal</keyword>
<dbReference type="EMBL" id="CP011509">
    <property type="protein sequence ID" value="AKJ01001.1"/>
    <property type="molecule type" value="Genomic_DNA"/>
</dbReference>
<protein>
    <recommendedName>
        <fullName evidence="7">Cytochrome c domain-containing protein</fullName>
    </recommendedName>
</protein>
<evidence type="ECO:0000313" key="3">
    <source>
        <dbReference type="EMBL" id="AKJ01001.1"/>
    </source>
</evidence>
<dbReference type="KEGG" id="age:AA314_02627"/>
<name>A0AAC8Q4U9_9BACT</name>
<sequence length="462" mass="50047">MKRSLLAATLGALALAACGPTNPNKDDPGTIPFDPRRPTPGGTSDVSAYTGSDVDVLGAQLTYPTGIDLHRKLVMRTCSGTNGVCHNQKEYPDLHTPGTFVASINAPCNVQSGTATGVFDRCERLGDRFRFAEPVFKEVEIGWFELVRGETPELDPQGTRPDDSTPGLHLHLHDPVPVNSDRINATGTFIRNFINDQGDVQELAFASYETRWWVLGDRKHLFAEVRDNQRDTVEGLVASGIVQGDQNRNGTYGARIVGNTVPLIKPGKPEESYLVARLRGYMKRGEEQEPVPGTRMPLANQPPNVQDMLALMCFIEGLDPNASQWSLSSAIDYNKCSYSANPSSLSLAGSGDTWSARVLPILQSNCGGCHGGENPQGGLNLLGSSHEVYERLVLKPSVQKPTMNLIQPGSLDKSYLVLKLTGDGSIVGSRMPINPLNGNSPLPEAERQSIENWVFLSGAVEN</sequence>
<keyword evidence="6" id="KW-1185">Reference proteome</keyword>
<evidence type="ECO:0000313" key="5">
    <source>
        <dbReference type="Proteomes" id="UP000035579"/>
    </source>
</evidence>
<evidence type="ECO:0000256" key="2">
    <source>
        <dbReference type="SAM" id="SignalP"/>
    </source>
</evidence>
<dbReference type="PROSITE" id="PS51257">
    <property type="entry name" value="PROKAR_LIPOPROTEIN"/>
    <property type="match status" value="1"/>
</dbReference>
<evidence type="ECO:0000313" key="4">
    <source>
        <dbReference type="EMBL" id="REG26165.1"/>
    </source>
</evidence>
<dbReference type="RefSeq" id="WP_047855688.1">
    <property type="nucleotide sequence ID" value="NZ_CP011509.1"/>
</dbReference>
<organism evidence="3 5">
    <name type="scientific">Archangium gephyra</name>
    <dbReference type="NCBI Taxonomy" id="48"/>
    <lineage>
        <taxon>Bacteria</taxon>
        <taxon>Pseudomonadati</taxon>
        <taxon>Myxococcota</taxon>
        <taxon>Myxococcia</taxon>
        <taxon>Myxococcales</taxon>
        <taxon>Cystobacterineae</taxon>
        <taxon>Archangiaceae</taxon>
        <taxon>Archangium</taxon>
    </lineage>
</organism>
<evidence type="ECO:0000256" key="1">
    <source>
        <dbReference type="SAM" id="MobiDB-lite"/>
    </source>
</evidence>
<gene>
    <name evidence="3" type="ORF">AA314_02627</name>
    <name evidence="4" type="ORF">ATI61_112260</name>
</gene>
<feature type="region of interest" description="Disordered" evidence="1">
    <location>
        <begin position="19"/>
        <end position="46"/>
    </location>
</feature>
<dbReference type="Proteomes" id="UP000035579">
    <property type="component" value="Chromosome"/>
</dbReference>
<reference evidence="3 5" key="1">
    <citation type="submission" date="2015-05" db="EMBL/GenBank/DDBJ databases">
        <title>Genome assembly of Archangium gephyra DSM 2261.</title>
        <authorList>
            <person name="Sharma G."/>
            <person name="Subramanian S."/>
        </authorList>
    </citation>
    <scope>NUCLEOTIDE SEQUENCE [LARGE SCALE GENOMIC DNA]</scope>
    <source>
        <strain evidence="3 5">DSM 2261</strain>
    </source>
</reference>